<organism evidence="4 5">
    <name type="scientific">Agrilutibacter niabensis</name>
    <dbReference type="NCBI Taxonomy" id="380628"/>
    <lineage>
        <taxon>Bacteria</taxon>
        <taxon>Pseudomonadati</taxon>
        <taxon>Pseudomonadota</taxon>
        <taxon>Gammaproteobacteria</taxon>
        <taxon>Lysobacterales</taxon>
        <taxon>Lysobacteraceae</taxon>
        <taxon>Agrilutibacter</taxon>
    </lineage>
</organism>
<evidence type="ECO:0000256" key="1">
    <source>
        <dbReference type="SAM" id="MobiDB-lite"/>
    </source>
</evidence>
<dbReference type="PANTHER" id="PTHR38687:SF1">
    <property type="entry name" value="CELL DIVISION PROTEIN DEDD"/>
    <property type="match status" value="1"/>
</dbReference>
<evidence type="ECO:0000313" key="4">
    <source>
        <dbReference type="EMBL" id="MDR7099540.1"/>
    </source>
</evidence>
<feature type="region of interest" description="Disordered" evidence="1">
    <location>
        <begin position="191"/>
        <end position="266"/>
    </location>
</feature>
<dbReference type="GO" id="GO:0051301">
    <property type="term" value="P:cell division"/>
    <property type="evidence" value="ECO:0007669"/>
    <property type="project" value="UniProtKB-KW"/>
</dbReference>
<dbReference type="RefSeq" id="WP_310053734.1">
    <property type="nucleotide sequence ID" value="NZ_JAVDVW010000001.1"/>
</dbReference>
<keyword evidence="4" id="KW-0132">Cell division</keyword>
<dbReference type="PROSITE" id="PS51724">
    <property type="entry name" value="SPOR"/>
    <property type="match status" value="2"/>
</dbReference>
<dbReference type="InterPro" id="IPR052521">
    <property type="entry name" value="Cell_div_SPOR-domain"/>
</dbReference>
<name>A0ABU1VQB2_9GAMM</name>
<gene>
    <name evidence="4" type="ORF">J2X04_001887</name>
</gene>
<feature type="domain" description="SPOR" evidence="3">
    <location>
        <begin position="102"/>
        <end position="182"/>
    </location>
</feature>
<feature type="compositionally biased region" description="Low complexity" evidence="1">
    <location>
        <begin position="243"/>
        <end position="266"/>
    </location>
</feature>
<dbReference type="EMBL" id="JAVDVW010000001">
    <property type="protein sequence ID" value="MDR7099540.1"/>
    <property type="molecule type" value="Genomic_DNA"/>
</dbReference>
<keyword evidence="2" id="KW-0472">Membrane</keyword>
<keyword evidence="4" id="KW-0131">Cell cycle</keyword>
<dbReference type="InterPro" id="IPR007730">
    <property type="entry name" value="SPOR-like_dom"/>
</dbReference>
<dbReference type="Gene3D" id="3.30.70.1070">
    <property type="entry name" value="Sporulation related repeat"/>
    <property type="match status" value="2"/>
</dbReference>
<evidence type="ECO:0000313" key="5">
    <source>
        <dbReference type="Proteomes" id="UP001267878"/>
    </source>
</evidence>
<dbReference type="Pfam" id="PF05036">
    <property type="entry name" value="SPOR"/>
    <property type="match status" value="2"/>
</dbReference>
<keyword evidence="2" id="KW-1133">Transmembrane helix</keyword>
<feature type="domain" description="SPOR" evidence="3">
    <location>
        <begin position="270"/>
        <end position="349"/>
    </location>
</feature>
<proteinExistence type="predicted"/>
<evidence type="ECO:0000256" key="2">
    <source>
        <dbReference type="SAM" id="Phobius"/>
    </source>
</evidence>
<dbReference type="SUPFAM" id="SSF110997">
    <property type="entry name" value="Sporulation related repeat"/>
    <property type="match status" value="2"/>
</dbReference>
<sequence>MEPALKQRVVGAVVLVALAVIFLPMLIKGPAPESGVSDVPLKLPDAPQGDGAIQTRELPLVAPGAAPASGVVGMDASDAQPDDASVATTDTAAAGTGLMPAATAAGDYAVSFGRYATAADADKVVAALRASQLTGYQESITDNGRTLYRVRIGPFATQADAEAARLRAAHVRDDVSAKVVVLNDAATASAAAPPVSQPVAAPAAPVSKPEPLAETTPAAAKPAAAKPVAPAPAPKPAPPPATTKPATTAATAASKPATPIAAATKPSEPAAASTGFAVQLGAFSSAVEANKLRDRARAAGLHAFVESVRTDKGVLSRVRVGPVLTRAEADLLKAQVVAKLGIGDAIVKPHP</sequence>
<dbReference type="InterPro" id="IPR036680">
    <property type="entry name" value="SPOR-like_sf"/>
</dbReference>
<dbReference type="Proteomes" id="UP001267878">
    <property type="component" value="Unassembled WGS sequence"/>
</dbReference>
<keyword evidence="2" id="KW-0812">Transmembrane</keyword>
<accession>A0ABU1VQB2</accession>
<feature type="compositionally biased region" description="Low complexity" evidence="1">
    <location>
        <begin position="191"/>
        <end position="228"/>
    </location>
</feature>
<dbReference type="PANTHER" id="PTHR38687">
    <property type="entry name" value="CELL DIVISION PROTEIN DEDD-RELATED"/>
    <property type="match status" value="1"/>
</dbReference>
<keyword evidence="5" id="KW-1185">Reference proteome</keyword>
<reference evidence="4 5" key="1">
    <citation type="submission" date="2023-07" db="EMBL/GenBank/DDBJ databases">
        <title>Sorghum-associated microbial communities from plants grown in Nebraska, USA.</title>
        <authorList>
            <person name="Schachtman D."/>
        </authorList>
    </citation>
    <scope>NUCLEOTIDE SEQUENCE [LARGE SCALE GENOMIC DNA]</scope>
    <source>
        <strain evidence="4 5">BE187</strain>
    </source>
</reference>
<feature type="compositionally biased region" description="Pro residues" evidence="1">
    <location>
        <begin position="229"/>
        <end position="242"/>
    </location>
</feature>
<comment type="caution">
    <text evidence="4">The sequence shown here is derived from an EMBL/GenBank/DDBJ whole genome shotgun (WGS) entry which is preliminary data.</text>
</comment>
<evidence type="ECO:0000259" key="3">
    <source>
        <dbReference type="PROSITE" id="PS51724"/>
    </source>
</evidence>
<protein>
    <submittedName>
        <fullName evidence="4">Cell division septation protein DedD</fullName>
    </submittedName>
</protein>
<feature type="transmembrane region" description="Helical" evidence="2">
    <location>
        <begin position="9"/>
        <end position="27"/>
    </location>
</feature>